<dbReference type="EMBL" id="JARIHO010000005">
    <property type="protein sequence ID" value="KAJ7361307.1"/>
    <property type="molecule type" value="Genomic_DNA"/>
</dbReference>
<accession>A0AAD7AKN5</accession>
<keyword evidence="3" id="KW-1185">Reference proteome</keyword>
<reference evidence="2" key="1">
    <citation type="submission" date="2023-03" db="EMBL/GenBank/DDBJ databases">
        <title>Massive genome expansion in bonnet fungi (Mycena s.s.) driven by repeated elements and novel gene families across ecological guilds.</title>
        <authorList>
            <consortium name="Lawrence Berkeley National Laboratory"/>
            <person name="Harder C.B."/>
            <person name="Miyauchi S."/>
            <person name="Viragh M."/>
            <person name="Kuo A."/>
            <person name="Thoen E."/>
            <person name="Andreopoulos B."/>
            <person name="Lu D."/>
            <person name="Skrede I."/>
            <person name="Drula E."/>
            <person name="Henrissat B."/>
            <person name="Morin E."/>
            <person name="Kohler A."/>
            <person name="Barry K."/>
            <person name="LaButti K."/>
            <person name="Morin E."/>
            <person name="Salamov A."/>
            <person name="Lipzen A."/>
            <person name="Mereny Z."/>
            <person name="Hegedus B."/>
            <person name="Baldrian P."/>
            <person name="Stursova M."/>
            <person name="Weitz H."/>
            <person name="Taylor A."/>
            <person name="Grigoriev I.V."/>
            <person name="Nagy L.G."/>
            <person name="Martin F."/>
            <person name="Kauserud H."/>
        </authorList>
    </citation>
    <scope>NUCLEOTIDE SEQUENCE</scope>
    <source>
        <strain evidence="2">CBHHK002</strain>
    </source>
</reference>
<sequence>MSNRSSTESPSLSFSPSLDSTESSKKRRRAPSDCTELPATRDGKPKVPRRIDPDRLAIRLGPELTSEMDAYIVPGAKMPSFEIRQGFVTKYNVDRRHIYDYFHSRGVYPLLIGQLMLKAARSASRQRRQTSQPFETDVSKTRSQ</sequence>
<proteinExistence type="predicted"/>
<organism evidence="2 3">
    <name type="scientific">Mycena albidolilacea</name>
    <dbReference type="NCBI Taxonomy" id="1033008"/>
    <lineage>
        <taxon>Eukaryota</taxon>
        <taxon>Fungi</taxon>
        <taxon>Dikarya</taxon>
        <taxon>Basidiomycota</taxon>
        <taxon>Agaricomycotina</taxon>
        <taxon>Agaricomycetes</taxon>
        <taxon>Agaricomycetidae</taxon>
        <taxon>Agaricales</taxon>
        <taxon>Marasmiineae</taxon>
        <taxon>Mycenaceae</taxon>
        <taxon>Mycena</taxon>
    </lineage>
</organism>
<evidence type="ECO:0000256" key="1">
    <source>
        <dbReference type="SAM" id="MobiDB-lite"/>
    </source>
</evidence>
<dbReference type="Proteomes" id="UP001218218">
    <property type="component" value="Unassembled WGS sequence"/>
</dbReference>
<feature type="compositionally biased region" description="Low complexity" evidence="1">
    <location>
        <begin position="1"/>
        <end position="21"/>
    </location>
</feature>
<comment type="caution">
    <text evidence="2">The sequence shown here is derived from an EMBL/GenBank/DDBJ whole genome shotgun (WGS) entry which is preliminary data.</text>
</comment>
<name>A0AAD7AKN5_9AGAR</name>
<feature type="region of interest" description="Disordered" evidence="1">
    <location>
        <begin position="123"/>
        <end position="144"/>
    </location>
</feature>
<feature type="compositionally biased region" description="Basic and acidic residues" evidence="1">
    <location>
        <begin position="39"/>
        <end position="54"/>
    </location>
</feature>
<dbReference type="AlphaFoldDB" id="A0AAD7AKN5"/>
<evidence type="ECO:0000313" key="3">
    <source>
        <dbReference type="Proteomes" id="UP001218218"/>
    </source>
</evidence>
<evidence type="ECO:0000313" key="2">
    <source>
        <dbReference type="EMBL" id="KAJ7361307.1"/>
    </source>
</evidence>
<protein>
    <submittedName>
        <fullName evidence="2">Uncharacterized protein</fullName>
    </submittedName>
</protein>
<gene>
    <name evidence="2" type="ORF">DFH08DRAFT_843725</name>
</gene>
<feature type="region of interest" description="Disordered" evidence="1">
    <location>
        <begin position="1"/>
        <end position="54"/>
    </location>
</feature>